<keyword evidence="2" id="KW-1185">Reference proteome</keyword>
<accession>A0AAI8VDS1</accession>
<comment type="caution">
    <text evidence="1">The sequence shown here is derived from an EMBL/GenBank/DDBJ whole genome shotgun (WGS) entry which is preliminary data.</text>
</comment>
<proteinExistence type="predicted"/>
<dbReference type="AlphaFoldDB" id="A0AAI8VDS1"/>
<sequence>MTHQLCVCWCKCPNAVPAPLFCHACQFGLHGRDQRSEDSLHDLRIVSQAVEQSCRRYPALVAGGSLAFSSSCSPSSSVSGSSGSVACSSEMDGDAGVDLEAEMPRGIMYEVMDAGMDVEWGLSEWDKEVDGDVVRDVGMDAERDEHMGINKEADKKTEDGVVA</sequence>
<evidence type="ECO:0000313" key="2">
    <source>
        <dbReference type="Proteomes" id="UP001295740"/>
    </source>
</evidence>
<protein>
    <submittedName>
        <fullName evidence="1">Uu.00g104040.m01.CDS01</fullName>
    </submittedName>
</protein>
<dbReference type="Proteomes" id="UP001295740">
    <property type="component" value="Unassembled WGS sequence"/>
</dbReference>
<evidence type="ECO:0000313" key="1">
    <source>
        <dbReference type="EMBL" id="CAJ2503010.1"/>
    </source>
</evidence>
<name>A0AAI8VDS1_9PEZI</name>
<gene>
    <name evidence="1" type="ORF">KHLLAP_LOCUS3478</name>
</gene>
<dbReference type="EMBL" id="CAUWAG010000004">
    <property type="protein sequence ID" value="CAJ2503010.1"/>
    <property type="molecule type" value="Genomic_DNA"/>
</dbReference>
<reference evidence="1" key="1">
    <citation type="submission" date="2023-10" db="EMBL/GenBank/DDBJ databases">
        <authorList>
            <person name="Hackl T."/>
        </authorList>
    </citation>
    <scope>NUCLEOTIDE SEQUENCE</scope>
</reference>
<organism evidence="1 2">
    <name type="scientific">Anthostomella pinea</name>
    <dbReference type="NCBI Taxonomy" id="933095"/>
    <lineage>
        <taxon>Eukaryota</taxon>
        <taxon>Fungi</taxon>
        <taxon>Dikarya</taxon>
        <taxon>Ascomycota</taxon>
        <taxon>Pezizomycotina</taxon>
        <taxon>Sordariomycetes</taxon>
        <taxon>Xylariomycetidae</taxon>
        <taxon>Xylariales</taxon>
        <taxon>Xylariaceae</taxon>
        <taxon>Anthostomella</taxon>
    </lineage>
</organism>